<dbReference type="SMART" id="SM00347">
    <property type="entry name" value="HTH_MARR"/>
    <property type="match status" value="1"/>
</dbReference>
<dbReference type="GO" id="GO:0003700">
    <property type="term" value="F:DNA-binding transcription factor activity"/>
    <property type="evidence" value="ECO:0007669"/>
    <property type="project" value="InterPro"/>
</dbReference>
<keyword evidence="3" id="KW-1185">Reference proteome</keyword>
<organism evidence="2 3">
    <name type="scientific">Gordonia araii NBRC 100433</name>
    <dbReference type="NCBI Taxonomy" id="1073574"/>
    <lineage>
        <taxon>Bacteria</taxon>
        <taxon>Bacillati</taxon>
        <taxon>Actinomycetota</taxon>
        <taxon>Actinomycetes</taxon>
        <taxon>Mycobacteriales</taxon>
        <taxon>Gordoniaceae</taxon>
        <taxon>Gordonia</taxon>
    </lineage>
</organism>
<protein>
    <submittedName>
        <fullName evidence="2">MarR family transcriptional regulator</fullName>
    </submittedName>
</protein>
<dbReference type="SUPFAM" id="SSF46785">
    <property type="entry name" value="Winged helix' DNA-binding domain"/>
    <property type="match status" value="1"/>
</dbReference>
<dbReference type="OrthoDB" id="4379642at2"/>
<evidence type="ECO:0000313" key="3">
    <source>
        <dbReference type="Proteomes" id="UP000035088"/>
    </source>
</evidence>
<dbReference type="InterPro" id="IPR036390">
    <property type="entry name" value="WH_DNA-bd_sf"/>
</dbReference>
<evidence type="ECO:0000259" key="1">
    <source>
        <dbReference type="PROSITE" id="PS50995"/>
    </source>
</evidence>
<accession>G7H1T2</accession>
<dbReference type="RefSeq" id="WP_007321882.1">
    <property type="nucleotide sequence ID" value="NZ_BAEE01000048.1"/>
</dbReference>
<dbReference type="Proteomes" id="UP000035088">
    <property type="component" value="Unassembled WGS sequence"/>
</dbReference>
<dbReference type="InterPro" id="IPR000835">
    <property type="entry name" value="HTH_MarR-typ"/>
</dbReference>
<dbReference type="AlphaFoldDB" id="G7H1T2"/>
<dbReference type="STRING" id="1073574.GOARA_048_00090"/>
<dbReference type="Gene3D" id="1.10.10.10">
    <property type="entry name" value="Winged helix-like DNA-binding domain superfamily/Winged helix DNA-binding domain"/>
    <property type="match status" value="1"/>
</dbReference>
<dbReference type="GO" id="GO:0006950">
    <property type="term" value="P:response to stress"/>
    <property type="evidence" value="ECO:0007669"/>
    <property type="project" value="TreeGrafter"/>
</dbReference>
<reference evidence="2 3" key="1">
    <citation type="submission" date="2011-11" db="EMBL/GenBank/DDBJ databases">
        <title>Whole genome shotgun sequence of Gordonia araii NBRC 100433.</title>
        <authorList>
            <person name="Yoshida Y."/>
            <person name="Hosoyama A."/>
            <person name="Tsuchikane K."/>
            <person name="Katsumata H."/>
            <person name="Yamazaki S."/>
            <person name="Fujita N."/>
        </authorList>
    </citation>
    <scope>NUCLEOTIDE SEQUENCE [LARGE SCALE GENOMIC DNA]</scope>
    <source>
        <strain evidence="2 3">NBRC 100433</strain>
    </source>
</reference>
<feature type="domain" description="HTH marR-type" evidence="1">
    <location>
        <begin position="1"/>
        <end position="160"/>
    </location>
</feature>
<proteinExistence type="predicted"/>
<dbReference type="PROSITE" id="PS50995">
    <property type="entry name" value="HTH_MARR_2"/>
    <property type="match status" value="1"/>
</dbReference>
<sequence length="171" mass="18825">MTALRDFDDEQQAADERAALTPAQRCAWESVVHGGWKLLATVNQRLADAGFSSTPDLRVLEALGREPRMRISDIAAATHIQMSTVSRQVSRLIDAGLVERVEEVKGDDARHRWVRPSAAGLEHLRELIACRDALVVEHVVNVLGEDDFLELGRLFGKLTVEGETCPEEGGS</sequence>
<dbReference type="InterPro" id="IPR011991">
    <property type="entry name" value="ArsR-like_HTH"/>
</dbReference>
<dbReference type="PANTHER" id="PTHR33164:SF43">
    <property type="entry name" value="HTH-TYPE TRANSCRIPTIONAL REPRESSOR YETL"/>
    <property type="match status" value="1"/>
</dbReference>
<evidence type="ECO:0000313" key="2">
    <source>
        <dbReference type="EMBL" id="GAB09807.1"/>
    </source>
</evidence>
<dbReference type="InterPro" id="IPR036388">
    <property type="entry name" value="WH-like_DNA-bd_sf"/>
</dbReference>
<gene>
    <name evidence="2" type="ORF">GOARA_048_00090</name>
</gene>
<dbReference type="InterPro" id="IPR039422">
    <property type="entry name" value="MarR/SlyA-like"/>
</dbReference>
<dbReference type="Pfam" id="PF12802">
    <property type="entry name" value="MarR_2"/>
    <property type="match status" value="1"/>
</dbReference>
<dbReference type="CDD" id="cd00090">
    <property type="entry name" value="HTH_ARSR"/>
    <property type="match status" value="1"/>
</dbReference>
<dbReference type="EMBL" id="BAEE01000048">
    <property type="protein sequence ID" value="GAB09807.1"/>
    <property type="molecule type" value="Genomic_DNA"/>
</dbReference>
<comment type="caution">
    <text evidence="2">The sequence shown here is derived from an EMBL/GenBank/DDBJ whole genome shotgun (WGS) entry which is preliminary data.</text>
</comment>
<dbReference type="PANTHER" id="PTHR33164">
    <property type="entry name" value="TRANSCRIPTIONAL REGULATOR, MARR FAMILY"/>
    <property type="match status" value="1"/>
</dbReference>
<name>G7H1T2_9ACTN</name>